<proteinExistence type="predicted"/>
<dbReference type="Gene3D" id="3.40.630.30">
    <property type="match status" value="1"/>
</dbReference>
<keyword evidence="2" id="KW-0808">Transferase</keyword>
<reference evidence="2 3" key="1">
    <citation type="submission" date="2019-04" db="EMBL/GenBank/DDBJ databases">
        <authorList>
            <person name="Schori C."/>
            <person name="Ahrens C."/>
        </authorList>
    </citation>
    <scope>NUCLEOTIDE SEQUENCE [LARGE SCALE GENOMIC DNA]</scope>
    <source>
        <strain evidence="2 3">DSM 2950</strain>
    </source>
</reference>
<dbReference type="GeneID" id="75055063"/>
<dbReference type="EMBL" id="CP039126">
    <property type="protein sequence ID" value="QMW79583.1"/>
    <property type="molecule type" value="Genomic_DNA"/>
</dbReference>
<dbReference type="GO" id="GO:0016747">
    <property type="term" value="F:acyltransferase activity, transferring groups other than amino-acyl groups"/>
    <property type="evidence" value="ECO:0007669"/>
    <property type="project" value="InterPro"/>
</dbReference>
<sequence>MEQSREIHYTELRKTDACIYDKVEMKVPVKEIYEVEIKDLSGITFQKRDTVPYVKDFSGNANFKRWNQQFDLSNWHFFMAFDGEKPVGGAVLCSHSAEIHMLEGREDLGVLWDIRVDSSYKRRGVGGKLFCMIKTKAIELGLDQLKIECQNNNVPAVDFYFRQGAHLGAVNRYAYYGDEDAAEEVQLLLYLDLTR</sequence>
<evidence type="ECO:0000259" key="1">
    <source>
        <dbReference type="PROSITE" id="PS51186"/>
    </source>
</evidence>
<dbReference type="InterPro" id="IPR016181">
    <property type="entry name" value="Acyl_CoA_acyltransferase"/>
</dbReference>
<dbReference type="SUPFAM" id="SSF55729">
    <property type="entry name" value="Acyl-CoA N-acyltransferases (Nat)"/>
    <property type="match status" value="1"/>
</dbReference>
<dbReference type="Pfam" id="PF00583">
    <property type="entry name" value="Acetyltransf_1"/>
    <property type="match status" value="1"/>
</dbReference>
<gene>
    <name evidence="2" type="ORF">E5259_19355</name>
</gene>
<evidence type="ECO:0000313" key="2">
    <source>
        <dbReference type="EMBL" id="QMW79583.1"/>
    </source>
</evidence>
<protein>
    <submittedName>
        <fullName evidence="2">GNAT family N-acetyltransferase</fullName>
    </submittedName>
</protein>
<accession>A0A7G5MY90</accession>
<dbReference type="InterPro" id="IPR000182">
    <property type="entry name" value="GNAT_dom"/>
</dbReference>
<dbReference type="RefSeq" id="WP_018596269.1">
    <property type="nucleotide sequence ID" value="NZ_AP031416.1"/>
</dbReference>
<evidence type="ECO:0000313" key="3">
    <source>
        <dbReference type="Proteomes" id="UP000515789"/>
    </source>
</evidence>
<feature type="domain" description="N-acetyltransferase" evidence="1">
    <location>
        <begin position="30"/>
        <end position="192"/>
    </location>
</feature>
<name>A0A7G5MY90_9FIRM</name>
<dbReference type="Proteomes" id="UP000515789">
    <property type="component" value="Chromosome"/>
</dbReference>
<dbReference type="AlphaFoldDB" id="A0A7G5MY90"/>
<organism evidence="2 3">
    <name type="scientific">Blautia producta</name>
    <dbReference type="NCBI Taxonomy" id="33035"/>
    <lineage>
        <taxon>Bacteria</taxon>
        <taxon>Bacillati</taxon>
        <taxon>Bacillota</taxon>
        <taxon>Clostridia</taxon>
        <taxon>Lachnospirales</taxon>
        <taxon>Lachnospiraceae</taxon>
        <taxon>Blautia</taxon>
    </lineage>
</organism>
<dbReference type="PROSITE" id="PS51186">
    <property type="entry name" value="GNAT"/>
    <property type="match status" value="1"/>
</dbReference>